<accession>A0A7W6CYW5</accession>
<dbReference type="InterPro" id="IPR029016">
    <property type="entry name" value="GAF-like_dom_sf"/>
</dbReference>
<protein>
    <submittedName>
        <fullName evidence="3">Diguanylate cyclase (GGDEF)-like protein</fullName>
    </submittedName>
</protein>
<keyword evidence="4" id="KW-1185">Reference proteome</keyword>
<dbReference type="SMART" id="SM00267">
    <property type="entry name" value="GGDEF"/>
    <property type="match status" value="1"/>
</dbReference>
<dbReference type="SUPFAM" id="SSF141868">
    <property type="entry name" value="EAL domain-like"/>
    <property type="match status" value="1"/>
</dbReference>
<dbReference type="InterPro" id="IPR029787">
    <property type="entry name" value="Nucleotide_cyclase"/>
</dbReference>
<dbReference type="Pfam" id="PF13185">
    <property type="entry name" value="GAF_2"/>
    <property type="match status" value="1"/>
</dbReference>
<dbReference type="NCBIfam" id="TIGR00254">
    <property type="entry name" value="GGDEF"/>
    <property type="match status" value="1"/>
</dbReference>
<dbReference type="Proteomes" id="UP000528964">
    <property type="component" value="Unassembled WGS sequence"/>
</dbReference>
<evidence type="ECO:0000259" key="1">
    <source>
        <dbReference type="PROSITE" id="PS50883"/>
    </source>
</evidence>
<organism evidence="3 4">
    <name type="scientific">Hansschlegelia beijingensis</name>
    <dbReference type="NCBI Taxonomy" id="1133344"/>
    <lineage>
        <taxon>Bacteria</taxon>
        <taxon>Pseudomonadati</taxon>
        <taxon>Pseudomonadota</taxon>
        <taxon>Alphaproteobacteria</taxon>
        <taxon>Hyphomicrobiales</taxon>
        <taxon>Methylopilaceae</taxon>
        <taxon>Hansschlegelia</taxon>
    </lineage>
</organism>
<dbReference type="CDD" id="cd01949">
    <property type="entry name" value="GGDEF"/>
    <property type="match status" value="1"/>
</dbReference>
<evidence type="ECO:0000259" key="2">
    <source>
        <dbReference type="PROSITE" id="PS50887"/>
    </source>
</evidence>
<sequence length="611" mass="65894">MLIVQLQNVVLEMVARGAPLARTAERICTEAEILAPGCICSVLTVDCEGAIHPLAGPSLPQAYSDALDGLKIGPQVGSCGTAAFLKAPVTVTDIRTDPLWENYRDLVLPLGLVACWSTPIFGNTGRVVGTFAFYYRLPRGPDAMERRIVEACVNLCAIALERHEAELVNRRLAYFDSLTGLANRVSFNLALQQAELAETNSFGLLLIDVDRLKIVNDTLGHAGGDDLIREVGARIARSVGPGVGYRLGGDEFAAIYSGPDADLRIEEIAHEILQAMKLPAICRGRALQPTVTLGAAVFDRDGSTVDALRQNADFALYDAKEKARGGYLRYRPDLSTTITQRFRAIHELTSALDENRLQAHYQPIVGLATGETVGLEALCRIRTPEGEILPAARFHQAMSDPTAAARLTERMLEAVARDVRAWLNAGIPFQHVGINVTTGDFQRGDLEQRIATTFERFGVPLRHVILEVTESVYMGDSDQTVAQAVKGLRARGLLVALDDFGTGYASLTHLVTFPVDVIKIDRSFVSDLRSGSASAAVVEGLVEIARKLGMKIVAEGVETPLQAKQLTAMGCRLAQGYHFARPADFETVTAILKATAQRTNAAAPASAQPAA</sequence>
<evidence type="ECO:0000313" key="3">
    <source>
        <dbReference type="EMBL" id="MBB3971606.1"/>
    </source>
</evidence>
<dbReference type="InterPro" id="IPR043128">
    <property type="entry name" value="Rev_trsase/Diguanyl_cyclase"/>
</dbReference>
<dbReference type="PROSITE" id="PS50887">
    <property type="entry name" value="GGDEF"/>
    <property type="match status" value="1"/>
</dbReference>
<evidence type="ECO:0000313" key="4">
    <source>
        <dbReference type="Proteomes" id="UP000528964"/>
    </source>
</evidence>
<name>A0A7W6CYW5_9HYPH</name>
<feature type="domain" description="GGDEF" evidence="2">
    <location>
        <begin position="200"/>
        <end position="332"/>
    </location>
</feature>
<dbReference type="PANTHER" id="PTHR33121">
    <property type="entry name" value="CYCLIC DI-GMP PHOSPHODIESTERASE PDEF"/>
    <property type="match status" value="1"/>
</dbReference>
<dbReference type="GO" id="GO:0071111">
    <property type="term" value="F:cyclic-guanylate-specific phosphodiesterase activity"/>
    <property type="evidence" value="ECO:0007669"/>
    <property type="project" value="InterPro"/>
</dbReference>
<dbReference type="Gene3D" id="3.30.450.40">
    <property type="match status" value="1"/>
</dbReference>
<dbReference type="InterPro" id="IPR050706">
    <property type="entry name" value="Cyclic-di-GMP_PDE-like"/>
</dbReference>
<proteinExistence type="predicted"/>
<dbReference type="Pfam" id="PF00563">
    <property type="entry name" value="EAL"/>
    <property type="match status" value="1"/>
</dbReference>
<dbReference type="CDD" id="cd01948">
    <property type="entry name" value="EAL"/>
    <property type="match status" value="1"/>
</dbReference>
<dbReference type="EMBL" id="JACIDR010000001">
    <property type="protein sequence ID" value="MBB3971606.1"/>
    <property type="molecule type" value="Genomic_DNA"/>
</dbReference>
<dbReference type="InterPro" id="IPR035919">
    <property type="entry name" value="EAL_sf"/>
</dbReference>
<dbReference type="InterPro" id="IPR001633">
    <property type="entry name" value="EAL_dom"/>
</dbReference>
<feature type="domain" description="EAL" evidence="1">
    <location>
        <begin position="341"/>
        <end position="596"/>
    </location>
</feature>
<dbReference type="Pfam" id="PF00990">
    <property type="entry name" value="GGDEF"/>
    <property type="match status" value="1"/>
</dbReference>
<dbReference type="InterPro" id="IPR003018">
    <property type="entry name" value="GAF"/>
</dbReference>
<dbReference type="AlphaFoldDB" id="A0A7W6CYW5"/>
<dbReference type="Gene3D" id="3.30.70.270">
    <property type="match status" value="1"/>
</dbReference>
<gene>
    <name evidence="3" type="ORF">GGR24_000239</name>
</gene>
<dbReference type="PROSITE" id="PS50883">
    <property type="entry name" value="EAL"/>
    <property type="match status" value="1"/>
</dbReference>
<reference evidence="3 4" key="1">
    <citation type="submission" date="2020-08" db="EMBL/GenBank/DDBJ databases">
        <title>Genomic Encyclopedia of Type Strains, Phase IV (KMG-IV): sequencing the most valuable type-strain genomes for metagenomic binning, comparative biology and taxonomic classification.</title>
        <authorList>
            <person name="Goeker M."/>
        </authorList>
    </citation>
    <scope>NUCLEOTIDE SEQUENCE [LARGE SCALE GENOMIC DNA]</scope>
    <source>
        <strain evidence="3 4">DSM 25481</strain>
    </source>
</reference>
<dbReference type="SMART" id="SM00052">
    <property type="entry name" value="EAL"/>
    <property type="match status" value="1"/>
</dbReference>
<dbReference type="SUPFAM" id="SSF55073">
    <property type="entry name" value="Nucleotide cyclase"/>
    <property type="match status" value="1"/>
</dbReference>
<dbReference type="InterPro" id="IPR000160">
    <property type="entry name" value="GGDEF_dom"/>
</dbReference>
<comment type="caution">
    <text evidence="3">The sequence shown here is derived from an EMBL/GenBank/DDBJ whole genome shotgun (WGS) entry which is preliminary data.</text>
</comment>
<dbReference type="PANTHER" id="PTHR33121:SF70">
    <property type="entry name" value="SIGNALING PROTEIN YKOW"/>
    <property type="match status" value="1"/>
</dbReference>
<dbReference type="SUPFAM" id="SSF55781">
    <property type="entry name" value="GAF domain-like"/>
    <property type="match status" value="1"/>
</dbReference>
<dbReference type="SMART" id="SM00065">
    <property type="entry name" value="GAF"/>
    <property type="match status" value="1"/>
</dbReference>
<dbReference type="Gene3D" id="3.20.20.450">
    <property type="entry name" value="EAL domain"/>
    <property type="match status" value="1"/>
</dbReference>